<proteinExistence type="predicted"/>
<name>A0A1H7VTM0_9BURK</name>
<evidence type="ECO:0008006" key="3">
    <source>
        <dbReference type="Google" id="ProtNLM"/>
    </source>
</evidence>
<accession>A0A1H7VTM0</accession>
<dbReference type="RefSeq" id="WP_341804971.1">
    <property type="nucleotide sequence ID" value="NZ_SOCJ01000027.1"/>
</dbReference>
<sequence length="149" mass="16080">MTIPFQRSSGNARARRSKTMLLPIPRATADGLALQVHLALSALRGGYATGNDAQTLLQTQVLVLSIVNAGYGELTPEEASRADDALLACFERGGREGAWRLDDEAFDALARIVTVYDGQLRSAPLWVLTDASERLDRIGAGENAQRKQA</sequence>
<organism evidence="1 2">
    <name type="scientific">Paraburkholderia caballeronis</name>
    <dbReference type="NCBI Taxonomy" id="416943"/>
    <lineage>
        <taxon>Bacteria</taxon>
        <taxon>Pseudomonadati</taxon>
        <taxon>Pseudomonadota</taxon>
        <taxon>Betaproteobacteria</taxon>
        <taxon>Burkholderiales</taxon>
        <taxon>Burkholderiaceae</taxon>
        <taxon>Paraburkholderia</taxon>
    </lineage>
</organism>
<gene>
    <name evidence="1" type="ORF">SAMN05192542_12770</name>
</gene>
<reference evidence="2" key="1">
    <citation type="submission" date="2016-10" db="EMBL/GenBank/DDBJ databases">
        <authorList>
            <person name="Varghese N."/>
            <person name="Submissions S."/>
        </authorList>
    </citation>
    <scope>NUCLEOTIDE SEQUENCE [LARGE SCALE GENOMIC DNA]</scope>
    <source>
        <strain evidence="2">LMG 26416</strain>
    </source>
</reference>
<protein>
    <recommendedName>
        <fullName evidence="3">Fis family transcriptional regulator</fullName>
    </recommendedName>
</protein>
<dbReference type="AlphaFoldDB" id="A0A1H7VTM0"/>
<keyword evidence="2" id="KW-1185">Reference proteome</keyword>
<evidence type="ECO:0000313" key="1">
    <source>
        <dbReference type="EMBL" id="SEM12692.1"/>
    </source>
</evidence>
<evidence type="ECO:0000313" key="2">
    <source>
        <dbReference type="Proteomes" id="UP000199120"/>
    </source>
</evidence>
<dbReference type="Proteomes" id="UP000199120">
    <property type="component" value="Unassembled WGS sequence"/>
</dbReference>
<dbReference type="EMBL" id="FOAJ01000027">
    <property type="protein sequence ID" value="SEM12692.1"/>
    <property type="molecule type" value="Genomic_DNA"/>
</dbReference>